<evidence type="ECO:0000256" key="7">
    <source>
        <dbReference type="ARBA" id="ARBA00023134"/>
    </source>
</evidence>
<keyword evidence="7" id="KW-0342">GTP-binding</keyword>
<evidence type="ECO:0000313" key="18">
    <source>
        <dbReference type="Proteomes" id="UP000322899"/>
    </source>
</evidence>
<evidence type="ECO:0000313" key="21">
    <source>
        <dbReference type="Proteomes" id="UP000325113"/>
    </source>
</evidence>
<dbReference type="AlphaFoldDB" id="A0A5A8DTB9"/>
<dbReference type="GO" id="GO:0005525">
    <property type="term" value="F:GTP binding"/>
    <property type="evidence" value="ECO:0007669"/>
    <property type="project" value="UniProtKB-KW"/>
</dbReference>
<evidence type="ECO:0000313" key="17">
    <source>
        <dbReference type="EMBL" id="KAA0171576.1"/>
    </source>
</evidence>
<evidence type="ECO:0000256" key="10">
    <source>
        <dbReference type="ARBA" id="ARBA00035672"/>
    </source>
</evidence>
<dbReference type="GO" id="GO:0005786">
    <property type="term" value="C:signal recognition particle, endoplasmic reticulum targeting"/>
    <property type="evidence" value="ECO:0007669"/>
    <property type="project" value="UniProtKB-KW"/>
</dbReference>
<dbReference type="InterPro" id="IPR004125">
    <property type="entry name" value="Signal_recog_particle_SRP54_M"/>
</dbReference>
<dbReference type="EMBL" id="VLTM01000006">
    <property type="protein sequence ID" value="KAA0167090.1"/>
    <property type="molecule type" value="Genomic_DNA"/>
</dbReference>
<dbReference type="EMBL" id="VLTL01000085">
    <property type="protein sequence ID" value="KAA0162115.1"/>
    <property type="molecule type" value="Genomic_DNA"/>
</dbReference>
<dbReference type="EMBL" id="VLTN01000064">
    <property type="protein sequence ID" value="KAA0147601.1"/>
    <property type="molecule type" value="Genomic_DNA"/>
</dbReference>
<dbReference type="FunFam" id="3.40.50.300:FF:000022">
    <property type="entry name" value="Signal recognition particle 54 kDa subunit"/>
    <property type="match status" value="1"/>
</dbReference>
<evidence type="ECO:0000313" key="20">
    <source>
        <dbReference type="Proteomes" id="UP000324907"/>
    </source>
</evidence>
<keyword evidence="19" id="KW-1185">Reference proteome</keyword>
<evidence type="ECO:0000256" key="5">
    <source>
        <dbReference type="ARBA" id="ARBA00022801"/>
    </source>
</evidence>
<comment type="similarity">
    <text evidence="2">Belongs to the GTP-binding SRP family. SRP54 subfamily.</text>
</comment>
<dbReference type="InterPro" id="IPR013822">
    <property type="entry name" value="Signal_recog_particl_SRP54_hlx"/>
</dbReference>
<comment type="catalytic activity">
    <reaction evidence="11">
        <text>GTP + H2O = GDP + phosphate + H(+)</text>
        <dbReference type="Rhea" id="RHEA:19669"/>
        <dbReference type="ChEBI" id="CHEBI:15377"/>
        <dbReference type="ChEBI" id="CHEBI:15378"/>
        <dbReference type="ChEBI" id="CHEBI:37565"/>
        <dbReference type="ChEBI" id="CHEBI:43474"/>
        <dbReference type="ChEBI" id="CHEBI:58189"/>
        <dbReference type="EC" id="3.6.5.4"/>
    </reaction>
    <physiologicalReaction direction="left-to-right" evidence="11">
        <dbReference type="Rhea" id="RHEA:19670"/>
    </physiologicalReaction>
</comment>
<dbReference type="InterPro" id="IPR042101">
    <property type="entry name" value="SRP54_N_sf"/>
</dbReference>
<dbReference type="PROSITE" id="PS00300">
    <property type="entry name" value="SRP54"/>
    <property type="match status" value="1"/>
</dbReference>
<dbReference type="Proteomes" id="UP000325113">
    <property type="component" value="Unassembled WGS sequence"/>
</dbReference>
<dbReference type="GO" id="GO:0005829">
    <property type="term" value="C:cytosol"/>
    <property type="evidence" value="ECO:0007669"/>
    <property type="project" value="TreeGrafter"/>
</dbReference>
<dbReference type="Proteomes" id="UP000323011">
    <property type="component" value="Unassembled WGS sequence"/>
</dbReference>
<dbReference type="HAMAP" id="MF_00306">
    <property type="entry name" value="SRP54"/>
    <property type="match status" value="1"/>
</dbReference>
<protein>
    <recommendedName>
        <fullName evidence="10">signal-recognition-particle GTPase</fullName>
        <ecNumber evidence="10">3.6.5.4</ecNumber>
    </recommendedName>
</protein>
<dbReference type="SUPFAM" id="SSF47364">
    <property type="entry name" value="Domain of the SRP/SRP receptor G-proteins"/>
    <property type="match status" value="1"/>
</dbReference>
<gene>
    <name evidence="17" type="ORF">FNF27_06286</name>
    <name evidence="15" type="ORF">FNF28_04819</name>
    <name evidence="14" type="ORF">FNF29_07248</name>
    <name evidence="16" type="ORF">FNF31_00976</name>
</gene>
<evidence type="ECO:0000256" key="9">
    <source>
        <dbReference type="ARBA" id="ARBA00023274"/>
    </source>
</evidence>
<evidence type="ECO:0000313" key="14">
    <source>
        <dbReference type="EMBL" id="KAA0147601.1"/>
    </source>
</evidence>
<dbReference type="SMART" id="SM00962">
    <property type="entry name" value="SRP54"/>
    <property type="match status" value="1"/>
</dbReference>
<dbReference type="EMBL" id="VLTO01000053">
    <property type="protein sequence ID" value="KAA0171576.1"/>
    <property type="molecule type" value="Genomic_DNA"/>
</dbReference>
<keyword evidence="6" id="KW-0694">RNA-binding</keyword>
<comment type="caution">
    <text evidence="16">The sequence shown here is derived from an EMBL/GenBank/DDBJ whole genome shotgun (WGS) entry which is preliminary data.</text>
</comment>
<dbReference type="InterPro" id="IPR036225">
    <property type="entry name" value="SRP/SRP_N"/>
</dbReference>
<dbReference type="Proteomes" id="UP000322899">
    <property type="component" value="Unassembled WGS sequence"/>
</dbReference>
<evidence type="ECO:0000256" key="12">
    <source>
        <dbReference type="SAM" id="MobiDB-lite"/>
    </source>
</evidence>
<keyword evidence="4" id="KW-0547">Nucleotide-binding</keyword>
<dbReference type="Proteomes" id="UP000324907">
    <property type="component" value="Unassembled WGS sequence"/>
</dbReference>
<comment type="subcellular location">
    <subcellularLocation>
        <location evidence="1">Cytoplasm</location>
    </subcellularLocation>
</comment>
<dbReference type="SUPFAM" id="SSF47446">
    <property type="entry name" value="Signal peptide-binding domain"/>
    <property type="match status" value="1"/>
</dbReference>
<dbReference type="Gene3D" id="1.20.120.140">
    <property type="entry name" value="Signal recognition particle SRP54, nucleotide-binding domain"/>
    <property type="match status" value="1"/>
</dbReference>
<dbReference type="Pfam" id="PF00448">
    <property type="entry name" value="SRP54"/>
    <property type="match status" value="1"/>
</dbReference>
<keyword evidence="9" id="KW-0687">Ribonucleoprotein</keyword>
<dbReference type="GO" id="GO:0030942">
    <property type="term" value="F:endoplasmic reticulum signal peptide binding"/>
    <property type="evidence" value="ECO:0007669"/>
    <property type="project" value="TreeGrafter"/>
</dbReference>
<dbReference type="SUPFAM" id="SSF52540">
    <property type="entry name" value="P-loop containing nucleoside triphosphate hydrolases"/>
    <property type="match status" value="1"/>
</dbReference>
<dbReference type="CDD" id="cd17875">
    <property type="entry name" value="SRP54_G"/>
    <property type="match status" value="1"/>
</dbReference>
<sequence>MVLTDLSRQLTAAISKLNAKGGVDEDAVKSVVLDVQRALIDADVNTALVAKLGKEIKGKAMAAVEDEEASGPAVARFVEKAVASSLVSMLTPARKPRKLVRGRSNVVMFVGLQGAGKTTTVAKFAHYYKNRRFKVAMVCADTFRAGAFDQLRQNASKLRVPFYGSHAETDPVRIAREGVAAFRKDKFDLIIVDTSGRHRQETELFREMEAVHSAVEPDDVVFVMDSTIGQAAEAQARAFSESVEVGSVVITKLDGHAKGGGALSAVTATGAPVIFTGSGEHFADLDPFEPAEFVGKLLGKGDLSGIIRAMRETVDEGEQLAMLRRITKGHFTMRDLYEQLTQIGKLGPLSKVMASMPGPIAQAFAGMPEGGGQDKFKRMLVIMDSMTDAEMDMPFADLMAAEPRLRRVARGSGAPMAEVYQLMAMAKQFSGILGKFGKMGLMNGGDKKLATKLKRDPESLRRQLSAAGLPPSIMNTMGGVDGMMGMLKSLTGGGGGGLAEMMGGAGGPAGPAGAGGGMPDMASLMKMMGGAGGAAGGGMPDMASLMKMMGGAGGGMPGGGPGVSKRAMRKTGRR</sequence>
<dbReference type="PANTHER" id="PTHR11564:SF5">
    <property type="entry name" value="SIGNAL RECOGNITION PARTICLE SUBUNIT SRP54"/>
    <property type="match status" value="1"/>
</dbReference>
<keyword evidence="5" id="KW-0378">Hydrolase</keyword>
<dbReference type="SMART" id="SM00382">
    <property type="entry name" value="AAA"/>
    <property type="match status" value="1"/>
</dbReference>
<dbReference type="InterPro" id="IPR000897">
    <property type="entry name" value="SRP54_GTPase_dom"/>
</dbReference>
<proteinExistence type="inferred from homology"/>
<evidence type="ECO:0000313" key="19">
    <source>
        <dbReference type="Proteomes" id="UP000323011"/>
    </source>
</evidence>
<evidence type="ECO:0000256" key="8">
    <source>
        <dbReference type="ARBA" id="ARBA00023135"/>
    </source>
</evidence>
<dbReference type="GO" id="GO:0003924">
    <property type="term" value="F:GTPase activity"/>
    <property type="evidence" value="ECO:0007669"/>
    <property type="project" value="InterPro"/>
</dbReference>
<feature type="compositionally biased region" description="Gly residues" evidence="12">
    <location>
        <begin position="553"/>
        <end position="562"/>
    </location>
</feature>
<feature type="region of interest" description="Disordered" evidence="12">
    <location>
        <begin position="553"/>
        <end position="574"/>
    </location>
</feature>
<evidence type="ECO:0000256" key="3">
    <source>
        <dbReference type="ARBA" id="ARBA00022490"/>
    </source>
</evidence>
<evidence type="ECO:0000256" key="1">
    <source>
        <dbReference type="ARBA" id="ARBA00004496"/>
    </source>
</evidence>
<dbReference type="Gene3D" id="1.10.260.30">
    <property type="entry name" value="Signal recognition particle, SRP54 subunit, M-domain"/>
    <property type="match status" value="1"/>
</dbReference>
<dbReference type="Pfam" id="PF02978">
    <property type="entry name" value="SRP_SPB"/>
    <property type="match status" value="1"/>
</dbReference>
<keyword evidence="8" id="KW-0733">Signal recognition particle</keyword>
<dbReference type="InterPro" id="IPR003593">
    <property type="entry name" value="AAA+_ATPase"/>
</dbReference>
<evidence type="ECO:0000256" key="11">
    <source>
        <dbReference type="ARBA" id="ARBA00048157"/>
    </source>
</evidence>
<accession>A0A5A8DTB9</accession>
<name>A0A5A8DTB9_CAFRO</name>
<dbReference type="InterPro" id="IPR027417">
    <property type="entry name" value="P-loop_NTPase"/>
</dbReference>
<dbReference type="GO" id="GO:0006616">
    <property type="term" value="P:SRP-dependent cotranslational protein targeting to membrane, translocation"/>
    <property type="evidence" value="ECO:0007669"/>
    <property type="project" value="TreeGrafter"/>
</dbReference>
<evidence type="ECO:0000256" key="2">
    <source>
        <dbReference type="ARBA" id="ARBA00005450"/>
    </source>
</evidence>
<evidence type="ECO:0000313" key="15">
    <source>
        <dbReference type="EMBL" id="KAA0162115.1"/>
    </source>
</evidence>
<evidence type="ECO:0000256" key="6">
    <source>
        <dbReference type="ARBA" id="ARBA00022884"/>
    </source>
</evidence>
<dbReference type="PANTHER" id="PTHR11564">
    <property type="entry name" value="SIGNAL RECOGNITION PARTICLE 54K PROTEIN SRP54"/>
    <property type="match status" value="1"/>
</dbReference>
<dbReference type="SMART" id="SM00963">
    <property type="entry name" value="SRP54_N"/>
    <property type="match status" value="1"/>
</dbReference>
<evidence type="ECO:0000313" key="16">
    <source>
        <dbReference type="EMBL" id="KAA0167090.1"/>
    </source>
</evidence>
<dbReference type="Gene3D" id="3.40.50.300">
    <property type="entry name" value="P-loop containing nucleotide triphosphate hydrolases"/>
    <property type="match status" value="1"/>
</dbReference>
<organism evidence="16 21">
    <name type="scientific">Cafeteria roenbergensis</name>
    <name type="common">Marine flagellate</name>
    <dbReference type="NCBI Taxonomy" id="33653"/>
    <lineage>
        <taxon>Eukaryota</taxon>
        <taxon>Sar</taxon>
        <taxon>Stramenopiles</taxon>
        <taxon>Bigyra</taxon>
        <taxon>Opalozoa</taxon>
        <taxon>Bicosoecida</taxon>
        <taxon>Cafeteriaceae</taxon>
        <taxon>Cafeteria</taxon>
    </lineage>
</organism>
<evidence type="ECO:0000256" key="4">
    <source>
        <dbReference type="ARBA" id="ARBA00022741"/>
    </source>
</evidence>
<dbReference type="OMA" id="GMTGQDA"/>
<dbReference type="Pfam" id="PF02881">
    <property type="entry name" value="SRP54_N"/>
    <property type="match status" value="1"/>
</dbReference>
<reference evidence="18 19" key="1">
    <citation type="submission" date="2019-07" db="EMBL/GenBank/DDBJ databases">
        <title>Genomes of Cafeteria roenbergensis.</title>
        <authorList>
            <person name="Fischer M.G."/>
            <person name="Hackl T."/>
            <person name="Roman M."/>
        </authorList>
    </citation>
    <scope>NUCLEOTIDE SEQUENCE [LARGE SCALE GENOMIC DNA]</scope>
    <source>
        <strain evidence="14 19">BVI</strain>
        <strain evidence="16 21">Cflag</strain>
        <strain evidence="17 18">E4-10P</strain>
        <strain evidence="15 20">RCC970-E3</strain>
    </source>
</reference>
<evidence type="ECO:0000259" key="13">
    <source>
        <dbReference type="PROSITE" id="PS00300"/>
    </source>
</evidence>
<dbReference type="InterPro" id="IPR036891">
    <property type="entry name" value="Signal_recog_part_SRP54_M_sf"/>
</dbReference>
<dbReference type="OrthoDB" id="10250817at2759"/>
<keyword evidence="3" id="KW-0963">Cytoplasm</keyword>
<dbReference type="EC" id="3.6.5.4" evidence="10"/>
<feature type="domain" description="SRP54-type proteins GTP-binding" evidence="13">
    <location>
        <begin position="272"/>
        <end position="285"/>
    </location>
</feature>
<dbReference type="GO" id="GO:0008312">
    <property type="term" value="F:7S RNA binding"/>
    <property type="evidence" value="ECO:0007669"/>
    <property type="project" value="InterPro"/>
</dbReference>
<dbReference type="InterPro" id="IPR022941">
    <property type="entry name" value="SRP54"/>
</dbReference>